<organism evidence="2 3">
    <name type="scientific">Hydrogenophaga aromaticivorans</name>
    <dbReference type="NCBI Taxonomy" id="2610898"/>
    <lineage>
        <taxon>Bacteria</taxon>
        <taxon>Pseudomonadati</taxon>
        <taxon>Pseudomonadota</taxon>
        <taxon>Betaproteobacteria</taxon>
        <taxon>Burkholderiales</taxon>
        <taxon>Comamonadaceae</taxon>
        <taxon>Hydrogenophaga</taxon>
    </lineage>
</organism>
<accession>A0A7Y8GXF3</accession>
<dbReference type="AlphaFoldDB" id="A0A7Y8GXF3"/>
<dbReference type="Proteomes" id="UP000545507">
    <property type="component" value="Unassembled WGS sequence"/>
</dbReference>
<proteinExistence type="predicted"/>
<feature type="transmembrane region" description="Helical" evidence="1">
    <location>
        <begin position="66"/>
        <end position="87"/>
    </location>
</feature>
<keyword evidence="3" id="KW-1185">Reference proteome</keyword>
<keyword evidence="1" id="KW-0472">Membrane</keyword>
<comment type="caution">
    <text evidence="2">The sequence shown here is derived from an EMBL/GenBank/DDBJ whole genome shotgun (WGS) entry which is preliminary data.</text>
</comment>
<protein>
    <submittedName>
        <fullName evidence="2">Uncharacterized protein</fullName>
    </submittedName>
</protein>
<reference evidence="2 3" key="1">
    <citation type="submission" date="2019-09" db="EMBL/GenBank/DDBJ databases">
        <title>Hydrogenophaga aromatica sp. nov., isolated from a para-xylene-degrading enrichment culture.</title>
        <authorList>
            <person name="Tancsics A."/>
            <person name="Banerjee S."/>
        </authorList>
    </citation>
    <scope>NUCLEOTIDE SEQUENCE [LARGE SCALE GENOMIC DNA]</scope>
    <source>
        <strain evidence="2 3">D2P1</strain>
    </source>
</reference>
<evidence type="ECO:0000256" key="1">
    <source>
        <dbReference type="SAM" id="Phobius"/>
    </source>
</evidence>
<feature type="transmembrane region" description="Helical" evidence="1">
    <location>
        <begin position="141"/>
        <end position="157"/>
    </location>
</feature>
<dbReference type="RefSeq" id="WP_177136518.1">
    <property type="nucleotide sequence ID" value="NZ_VYGV01000015.1"/>
</dbReference>
<feature type="transmembrane region" description="Helical" evidence="1">
    <location>
        <begin position="169"/>
        <end position="184"/>
    </location>
</feature>
<sequence>MNTPPRSPTPRPDARPLARASAAAALLLLLAFAAAWWTRELPLFALTPPGGGAADMLPSQRQDLHTTFFTIWAALILVVPALCLLPFRDRSDTAARYWLAFWTASLVVFLVHFYWAVVVIFGNDWSRILHTPRVSAPRLDTVFAVWWVADVLIAWLWRSEALWVRLQRWGVHALALVLFFMGAAREGELAASRTLGWLLAAGVVVSAVLALRNHRRARAA</sequence>
<evidence type="ECO:0000313" key="3">
    <source>
        <dbReference type="Proteomes" id="UP000545507"/>
    </source>
</evidence>
<evidence type="ECO:0000313" key="2">
    <source>
        <dbReference type="EMBL" id="NWF46612.1"/>
    </source>
</evidence>
<feature type="transmembrane region" description="Helical" evidence="1">
    <location>
        <begin position="190"/>
        <end position="211"/>
    </location>
</feature>
<dbReference type="EMBL" id="VYGV01000015">
    <property type="protein sequence ID" value="NWF46612.1"/>
    <property type="molecule type" value="Genomic_DNA"/>
</dbReference>
<keyword evidence="1" id="KW-1133">Transmembrane helix</keyword>
<name>A0A7Y8GXF3_9BURK</name>
<feature type="transmembrane region" description="Helical" evidence="1">
    <location>
        <begin position="99"/>
        <end position="121"/>
    </location>
</feature>
<gene>
    <name evidence="2" type="ORF">F3K02_15335</name>
</gene>
<keyword evidence="1" id="KW-0812">Transmembrane</keyword>